<proteinExistence type="predicted"/>
<protein>
    <submittedName>
        <fullName evidence="1">Uncharacterized protein</fullName>
    </submittedName>
</protein>
<comment type="caution">
    <text evidence="1">The sequence shown here is derived from an EMBL/GenBank/DDBJ whole genome shotgun (WGS) entry which is preliminary data.</text>
</comment>
<gene>
    <name evidence="1" type="ORF">HMPREF0373_02545</name>
</gene>
<evidence type="ECO:0000313" key="2">
    <source>
        <dbReference type="Proteomes" id="UP000016608"/>
    </source>
</evidence>
<dbReference type="HOGENOM" id="CLU_3025517_0_0_9"/>
<reference evidence="1 2" key="1">
    <citation type="submission" date="2013-06" db="EMBL/GenBank/DDBJ databases">
        <authorList>
            <person name="Weinstock G."/>
            <person name="Sodergren E."/>
            <person name="Lobos E.A."/>
            <person name="Fulton L."/>
            <person name="Fulton R."/>
            <person name="Courtney L."/>
            <person name="Fronick C."/>
            <person name="O'Laughlin M."/>
            <person name="Godfrey J."/>
            <person name="Wilson R.M."/>
            <person name="Miner T."/>
            <person name="Farmer C."/>
            <person name="Delehaunty K."/>
            <person name="Cordes M."/>
            <person name="Minx P."/>
            <person name="Tomlinson C."/>
            <person name="Chen J."/>
            <person name="Wollam A."/>
            <person name="Pepin K.H."/>
            <person name="Bhonagiri V."/>
            <person name="Zhang X."/>
            <person name="Warren W."/>
            <person name="Mitreva M."/>
            <person name="Mardis E.R."/>
            <person name="Wilson R.K."/>
        </authorList>
    </citation>
    <scope>NUCLEOTIDE SEQUENCE [LARGE SCALE GENOMIC DNA]</scope>
    <source>
        <strain evidence="1 2">ATCC 29099</strain>
    </source>
</reference>
<keyword evidence="2" id="KW-1185">Reference proteome</keyword>
<organism evidence="1 2">
    <name type="scientific">Eubacterium ramulus ATCC 29099</name>
    <dbReference type="NCBI Taxonomy" id="1256908"/>
    <lineage>
        <taxon>Bacteria</taxon>
        <taxon>Bacillati</taxon>
        <taxon>Bacillota</taxon>
        <taxon>Clostridia</taxon>
        <taxon>Eubacteriales</taxon>
        <taxon>Eubacteriaceae</taxon>
        <taxon>Eubacterium</taxon>
    </lineage>
</organism>
<evidence type="ECO:0000313" key="1">
    <source>
        <dbReference type="EMBL" id="ERK43202.1"/>
    </source>
</evidence>
<dbReference type="EMBL" id="AWVJ01000157">
    <property type="protein sequence ID" value="ERK43202.1"/>
    <property type="molecule type" value="Genomic_DNA"/>
</dbReference>
<accession>U2QWS5</accession>
<sequence length="55" mass="6681">MFMIFRGQLFYLIGNYDEFPIKQKTLREDATRCMWNMSAKADCIWRAKRNKSLKD</sequence>
<dbReference type="AlphaFoldDB" id="U2QWS5"/>
<dbReference type="Proteomes" id="UP000016608">
    <property type="component" value="Unassembled WGS sequence"/>
</dbReference>
<dbReference type="PATRIC" id="fig|1256908.3.peg.2342"/>
<name>U2QWS5_EUBRA</name>